<feature type="non-terminal residue" evidence="4">
    <location>
        <position position="108"/>
    </location>
</feature>
<evidence type="ECO:0000256" key="1">
    <source>
        <dbReference type="ARBA" id="ARBA00010928"/>
    </source>
</evidence>
<dbReference type="GO" id="GO:0016491">
    <property type="term" value="F:oxidoreductase activity"/>
    <property type="evidence" value="ECO:0007669"/>
    <property type="project" value="UniProtKB-KW"/>
</dbReference>
<dbReference type="SUPFAM" id="SSF51735">
    <property type="entry name" value="NAD(P)-binding Rossmann-fold domains"/>
    <property type="match status" value="1"/>
</dbReference>
<evidence type="ECO:0000256" key="2">
    <source>
        <dbReference type="ARBA" id="ARBA00023002"/>
    </source>
</evidence>
<protein>
    <recommendedName>
        <fullName evidence="3">Gfo/Idh/MocA-like oxidoreductase N-terminal domain-containing protein</fullName>
    </recommendedName>
</protein>
<gene>
    <name evidence="4" type="ORF">METZ01_LOCUS386580</name>
</gene>
<reference evidence="4" key="1">
    <citation type="submission" date="2018-05" db="EMBL/GenBank/DDBJ databases">
        <authorList>
            <person name="Lanie J.A."/>
            <person name="Ng W.-L."/>
            <person name="Kazmierczak K.M."/>
            <person name="Andrzejewski T.M."/>
            <person name="Davidsen T.M."/>
            <person name="Wayne K.J."/>
            <person name="Tettelin H."/>
            <person name="Glass J.I."/>
            <person name="Rusch D."/>
            <person name="Podicherti R."/>
            <person name="Tsui H.-C.T."/>
            <person name="Winkler M.E."/>
        </authorList>
    </citation>
    <scope>NUCLEOTIDE SEQUENCE</scope>
</reference>
<name>A0A382UHH8_9ZZZZ</name>
<evidence type="ECO:0000259" key="3">
    <source>
        <dbReference type="Pfam" id="PF01408"/>
    </source>
</evidence>
<dbReference type="GO" id="GO:0000166">
    <property type="term" value="F:nucleotide binding"/>
    <property type="evidence" value="ECO:0007669"/>
    <property type="project" value="InterPro"/>
</dbReference>
<evidence type="ECO:0000313" key="4">
    <source>
        <dbReference type="EMBL" id="SVD33726.1"/>
    </source>
</evidence>
<dbReference type="AlphaFoldDB" id="A0A382UHH8"/>
<dbReference type="Pfam" id="PF01408">
    <property type="entry name" value="GFO_IDH_MocA"/>
    <property type="match status" value="1"/>
</dbReference>
<dbReference type="InterPro" id="IPR000683">
    <property type="entry name" value="Gfo/Idh/MocA-like_OxRdtase_N"/>
</dbReference>
<accession>A0A382UHH8</accession>
<sequence length="108" mass="12396">MKKYINWGIIGLGNAAKAFSSGFNNLTNSKLLAVASKNEEKRLFFKEKFNLKKEYLYENYEDLINNKDLDIVYVALPHSMHKKWCLKLANAKKNILVEKPAATSLDDI</sequence>
<dbReference type="InterPro" id="IPR036291">
    <property type="entry name" value="NAD(P)-bd_dom_sf"/>
</dbReference>
<organism evidence="4">
    <name type="scientific">marine metagenome</name>
    <dbReference type="NCBI Taxonomy" id="408172"/>
    <lineage>
        <taxon>unclassified sequences</taxon>
        <taxon>metagenomes</taxon>
        <taxon>ecological metagenomes</taxon>
    </lineage>
</organism>
<comment type="similarity">
    <text evidence="1">Belongs to the Gfo/Idh/MocA family.</text>
</comment>
<feature type="domain" description="Gfo/Idh/MocA-like oxidoreductase N-terminal" evidence="3">
    <location>
        <begin position="5"/>
        <end position="107"/>
    </location>
</feature>
<dbReference type="EMBL" id="UINC01144300">
    <property type="protein sequence ID" value="SVD33726.1"/>
    <property type="molecule type" value="Genomic_DNA"/>
</dbReference>
<dbReference type="Gene3D" id="3.40.50.720">
    <property type="entry name" value="NAD(P)-binding Rossmann-like Domain"/>
    <property type="match status" value="1"/>
</dbReference>
<dbReference type="PANTHER" id="PTHR22604:SF105">
    <property type="entry name" value="TRANS-1,2-DIHYDROBENZENE-1,2-DIOL DEHYDROGENASE"/>
    <property type="match status" value="1"/>
</dbReference>
<dbReference type="InterPro" id="IPR050984">
    <property type="entry name" value="Gfo/Idh/MocA_domain"/>
</dbReference>
<keyword evidence="2" id="KW-0560">Oxidoreductase</keyword>
<dbReference type="PANTHER" id="PTHR22604">
    <property type="entry name" value="OXIDOREDUCTASES"/>
    <property type="match status" value="1"/>
</dbReference>
<proteinExistence type="inferred from homology"/>
<feature type="non-terminal residue" evidence="4">
    <location>
        <position position="1"/>
    </location>
</feature>